<dbReference type="Proteomes" id="UP000036850">
    <property type="component" value="Unassembled WGS sequence"/>
</dbReference>
<evidence type="ECO:0000256" key="1">
    <source>
        <dbReference type="ARBA" id="ARBA00004781"/>
    </source>
</evidence>
<accession>A0A0L0ELJ0</accession>
<proteinExistence type="inferred from homology"/>
<dbReference type="OrthoDB" id="6288130at2"/>
<dbReference type="GO" id="GO:0009243">
    <property type="term" value="P:O antigen biosynthetic process"/>
    <property type="evidence" value="ECO:0007669"/>
    <property type="project" value="UniProtKB-UniPathway"/>
</dbReference>
<dbReference type="UniPathway" id="UPA00281"/>
<gene>
    <name evidence="8" type="ORF">AC626_24335</name>
</gene>
<organism evidence="8 9">
    <name type="scientific">Pseudoalteromonas rubra</name>
    <dbReference type="NCBI Taxonomy" id="43658"/>
    <lineage>
        <taxon>Bacteria</taxon>
        <taxon>Pseudomonadati</taxon>
        <taxon>Pseudomonadota</taxon>
        <taxon>Gammaproteobacteria</taxon>
        <taxon>Alteromonadales</taxon>
        <taxon>Pseudoalteromonadaceae</taxon>
        <taxon>Pseudoalteromonas</taxon>
    </lineage>
</organism>
<dbReference type="GO" id="GO:0019305">
    <property type="term" value="P:dTDP-rhamnose biosynthetic process"/>
    <property type="evidence" value="ECO:0007669"/>
    <property type="project" value="UniProtKB-UniPathway"/>
</dbReference>
<evidence type="ECO:0000256" key="6">
    <source>
        <dbReference type="RuleBase" id="RU364082"/>
    </source>
</evidence>
<sequence>MAEDQQLTPIIFGASGLLGSHLYRHFVSTRPNSIGTYGHNPQPGMQQFQLQEHTLSDLTLDTSCQYIAIICASLTNIGAINAEPEKAAQVNVEATLALIKALHQQQIPIIFVSSDNVFTGDTGGYTDDSSAPAVSEYGKQKRCVENALMSLTEGQACILRLAKIIGSPGADGTILNDIAGQINAGVPVKAATDLIFNPTDIKDIVRAVDMLVALNAKGLFNFCNPQSFSRYDLAQMMASALRSDTPLQAIRFSDLDPSGKRPLNTTMIPSALFSEFTFTPVQSCIETGIGQWKK</sequence>
<evidence type="ECO:0000256" key="4">
    <source>
        <dbReference type="ARBA" id="ARBA00017099"/>
    </source>
</evidence>
<dbReference type="PATRIC" id="fig|43658.6.peg.3720"/>
<evidence type="ECO:0000256" key="3">
    <source>
        <dbReference type="ARBA" id="ARBA00012929"/>
    </source>
</evidence>
<evidence type="ECO:0000256" key="2">
    <source>
        <dbReference type="ARBA" id="ARBA00010944"/>
    </source>
</evidence>
<dbReference type="GO" id="GO:0006556">
    <property type="term" value="P:S-adenosylmethionine biosynthetic process"/>
    <property type="evidence" value="ECO:0007669"/>
    <property type="project" value="TreeGrafter"/>
</dbReference>
<protein>
    <recommendedName>
        <fullName evidence="4 6">dTDP-4-dehydrorhamnose reductase</fullName>
        <ecNumber evidence="3 6">1.1.1.133</ecNumber>
    </recommendedName>
</protein>
<dbReference type="GO" id="GO:0048270">
    <property type="term" value="F:methionine adenosyltransferase regulator activity"/>
    <property type="evidence" value="ECO:0007669"/>
    <property type="project" value="TreeGrafter"/>
</dbReference>
<dbReference type="EMBL" id="LFZX01000341">
    <property type="protein sequence ID" value="KNC65246.1"/>
    <property type="molecule type" value="Genomic_DNA"/>
</dbReference>
<dbReference type="Pfam" id="PF04321">
    <property type="entry name" value="RmlD_sub_bind"/>
    <property type="match status" value="1"/>
</dbReference>
<evidence type="ECO:0000256" key="5">
    <source>
        <dbReference type="ARBA" id="ARBA00048200"/>
    </source>
</evidence>
<reference evidence="9" key="1">
    <citation type="submission" date="2015-07" db="EMBL/GenBank/DDBJ databases">
        <title>Draft genome sequence of a Pseudoalteromonas rubra strain, OCN096, isolated from Kaneohe Bay, Oahu, Hawaii.</title>
        <authorList>
            <person name="Beurmann S."/>
            <person name="Ushijima B."/>
            <person name="Belcaid M."/>
            <person name="Callahan S.M."/>
            <person name="Aeby G.S."/>
        </authorList>
    </citation>
    <scope>NUCLEOTIDE SEQUENCE [LARGE SCALE GENOMIC DNA]</scope>
    <source>
        <strain evidence="9">OCN096</strain>
    </source>
</reference>
<comment type="caution">
    <text evidence="8">The sequence shown here is derived from an EMBL/GenBank/DDBJ whole genome shotgun (WGS) entry which is preliminary data.</text>
</comment>
<comment type="function">
    <text evidence="6">Catalyzes the reduction of dTDP-6-deoxy-L-lyxo-4-hexulose to yield dTDP-L-rhamnose.</text>
</comment>
<dbReference type="UniPathway" id="UPA00124"/>
<evidence type="ECO:0000259" key="7">
    <source>
        <dbReference type="Pfam" id="PF04321"/>
    </source>
</evidence>
<dbReference type="Gene3D" id="3.90.25.10">
    <property type="entry name" value="UDP-galactose 4-epimerase, domain 1"/>
    <property type="match status" value="1"/>
</dbReference>
<comment type="pathway">
    <text evidence="1 6">Carbohydrate biosynthesis; dTDP-L-rhamnose biosynthesis.</text>
</comment>
<dbReference type="SUPFAM" id="SSF51735">
    <property type="entry name" value="NAD(P)-binding Rossmann-fold domains"/>
    <property type="match status" value="1"/>
</dbReference>
<dbReference type="InterPro" id="IPR036291">
    <property type="entry name" value="NAD(P)-bd_dom_sf"/>
</dbReference>
<dbReference type="InterPro" id="IPR005913">
    <property type="entry name" value="dTDP_dehydrorham_reduct"/>
</dbReference>
<keyword evidence="6" id="KW-0560">Oxidoreductase</keyword>
<dbReference type="AlphaFoldDB" id="A0A0L0ELJ0"/>
<dbReference type="Gene3D" id="3.40.50.720">
    <property type="entry name" value="NAD(P)-binding Rossmann-like Domain"/>
    <property type="match status" value="1"/>
</dbReference>
<dbReference type="EC" id="1.1.1.133" evidence="3 6"/>
<dbReference type="GO" id="GO:0008831">
    <property type="term" value="F:dTDP-4-dehydrorhamnose reductase activity"/>
    <property type="evidence" value="ECO:0007669"/>
    <property type="project" value="UniProtKB-EC"/>
</dbReference>
<comment type="cofactor">
    <cofactor evidence="6">
        <name>Mg(2+)</name>
        <dbReference type="ChEBI" id="CHEBI:18420"/>
    </cofactor>
    <text evidence="6">Binds 1 Mg(2+) ion per monomer.</text>
</comment>
<name>A0A0L0ELJ0_9GAMM</name>
<feature type="domain" description="RmlD-like substrate binding" evidence="7">
    <location>
        <begin position="10"/>
        <end position="279"/>
    </location>
</feature>
<comment type="similarity">
    <text evidence="2 6">Belongs to the dTDP-4-dehydrorhamnose reductase family.</text>
</comment>
<dbReference type="GO" id="GO:0048269">
    <property type="term" value="C:methionine adenosyltransferase complex"/>
    <property type="evidence" value="ECO:0007669"/>
    <property type="project" value="TreeGrafter"/>
</dbReference>
<keyword evidence="6" id="KW-0521">NADP</keyword>
<dbReference type="PANTHER" id="PTHR10491:SF4">
    <property type="entry name" value="METHIONINE ADENOSYLTRANSFERASE 2 SUBUNIT BETA"/>
    <property type="match status" value="1"/>
</dbReference>
<evidence type="ECO:0000313" key="8">
    <source>
        <dbReference type="EMBL" id="KNC65246.1"/>
    </source>
</evidence>
<dbReference type="InterPro" id="IPR029903">
    <property type="entry name" value="RmlD-like-bd"/>
</dbReference>
<dbReference type="PANTHER" id="PTHR10491">
    <property type="entry name" value="DTDP-4-DEHYDRORHAMNOSE REDUCTASE"/>
    <property type="match status" value="1"/>
</dbReference>
<evidence type="ECO:0000313" key="9">
    <source>
        <dbReference type="Proteomes" id="UP000036850"/>
    </source>
</evidence>
<comment type="catalytic activity">
    <reaction evidence="5 6">
        <text>dTDP-beta-L-rhamnose + NADP(+) = dTDP-4-dehydro-beta-L-rhamnose + NADPH + H(+)</text>
        <dbReference type="Rhea" id="RHEA:21796"/>
        <dbReference type="ChEBI" id="CHEBI:15378"/>
        <dbReference type="ChEBI" id="CHEBI:57510"/>
        <dbReference type="ChEBI" id="CHEBI:57783"/>
        <dbReference type="ChEBI" id="CHEBI:58349"/>
        <dbReference type="ChEBI" id="CHEBI:62830"/>
        <dbReference type="EC" id="1.1.1.133"/>
    </reaction>
</comment>